<name>A0A834N3E9_VESPE</name>
<accession>A0A834N3E9</accession>
<evidence type="ECO:0000313" key="1">
    <source>
        <dbReference type="EMBL" id="KAF7394385.1"/>
    </source>
</evidence>
<comment type="caution">
    <text evidence="1">The sequence shown here is derived from an EMBL/GenBank/DDBJ whole genome shotgun (WGS) entry which is preliminary data.</text>
</comment>
<reference evidence="1" key="1">
    <citation type="journal article" date="2020" name="G3 (Bethesda)">
        <title>High-Quality Assemblies for Three Invasive Social Wasps from the &lt;i&gt;Vespula&lt;/i&gt; Genus.</title>
        <authorList>
            <person name="Harrop T.W.R."/>
            <person name="Guhlin J."/>
            <person name="McLaughlin G.M."/>
            <person name="Permina E."/>
            <person name="Stockwell P."/>
            <person name="Gilligan J."/>
            <person name="Le Lec M.F."/>
            <person name="Gruber M.A.M."/>
            <person name="Quinn O."/>
            <person name="Lovegrove M."/>
            <person name="Duncan E.J."/>
            <person name="Remnant E.J."/>
            <person name="Van Eeckhoven J."/>
            <person name="Graham B."/>
            <person name="Knapp R.A."/>
            <person name="Langford K.W."/>
            <person name="Kronenberg Z."/>
            <person name="Press M.O."/>
            <person name="Eacker S.M."/>
            <person name="Wilson-Rankin E.E."/>
            <person name="Purcell J."/>
            <person name="Lester P.J."/>
            <person name="Dearden P.K."/>
        </authorList>
    </citation>
    <scope>NUCLEOTIDE SEQUENCE</scope>
    <source>
        <strain evidence="1">Volc-1</strain>
    </source>
</reference>
<organism evidence="1 2">
    <name type="scientific">Vespula pensylvanica</name>
    <name type="common">Western yellow jacket</name>
    <name type="synonym">Wasp</name>
    <dbReference type="NCBI Taxonomy" id="30213"/>
    <lineage>
        <taxon>Eukaryota</taxon>
        <taxon>Metazoa</taxon>
        <taxon>Ecdysozoa</taxon>
        <taxon>Arthropoda</taxon>
        <taxon>Hexapoda</taxon>
        <taxon>Insecta</taxon>
        <taxon>Pterygota</taxon>
        <taxon>Neoptera</taxon>
        <taxon>Endopterygota</taxon>
        <taxon>Hymenoptera</taxon>
        <taxon>Apocrita</taxon>
        <taxon>Aculeata</taxon>
        <taxon>Vespoidea</taxon>
        <taxon>Vespidae</taxon>
        <taxon>Vespinae</taxon>
        <taxon>Vespula</taxon>
    </lineage>
</organism>
<protein>
    <submittedName>
        <fullName evidence="1">Uncharacterized protein</fullName>
    </submittedName>
</protein>
<keyword evidence="2" id="KW-1185">Reference proteome</keyword>
<sequence length="101" mass="11786">MFRELSAPRRGLWVHVMLQGYVLCEVDWDSCEKEWVAVRERLENEYCWYKHRSEPSRRSRHKSQGTFGIARAARQLPSPPAPCARNSPQRSVVSAVARSWT</sequence>
<evidence type="ECO:0000313" key="2">
    <source>
        <dbReference type="Proteomes" id="UP000600918"/>
    </source>
</evidence>
<dbReference type="EMBL" id="JACSDY010000021">
    <property type="protein sequence ID" value="KAF7394385.1"/>
    <property type="molecule type" value="Genomic_DNA"/>
</dbReference>
<proteinExistence type="predicted"/>
<gene>
    <name evidence="1" type="ORF">H0235_016980</name>
</gene>
<dbReference type="Proteomes" id="UP000600918">
    <property type="component" value="Unassembled WGS sequence"/>
</dbReference>
<dbReference type="AlphaFoldDB" id="A0A834N3E9"/>